<evidence type="ECO:0000313" key="2">
    <source>
        <dbReference type="Proteomes" id="UP000054051"/>
    </source>
</evidence>
<dbReference type="Gene3D" id="3.30.700.10">
    <property type="entry name" value="Glycoprotein, Type 4 Pilin"/>
    <property type="match status" value="1"/>
</dbReference>
<dbReference type="AlphaFoldDB" id="G2J8C0"/>
<dbReference type="RefSeq" id="WP_006682260.1">
    <property type="nucleotide sequence ID" value="NZ_CAFB01000037.1"/>
</dbReference>
<dbReference type="OrthoDB" id="8592370at2"/>
<gene>
    <name evidence="1" type="ORF">CAGGBEG34_200015</name>
</gene>
<evidence type="ECO:0000313" key="1">
    <source>
        <dbReference type="EMBL" id="CCD29017.1"/>
    </source>
</evidence>
<dbReference type="STRING" id="1070319.CAGGBEG34_200015"/>
<dbReference type="GO" id="GO:0043683">
    <property type="term" value="P:type IV pilus assembly"/>
    <property type="evidence" value="ECO:0007669"/>
    <property type="project" value="InterPro"/>
</dbReference>
<dbReference type="NCBIfam" id="TIGR02532">
    <property type="entry name" value="IV_pilin_GFxxxE"/>
    <property type="match status" value="1"/>
</dbReference>
<protein>
    <submittedName>
        <fullName evidence="1">Putative TypeIV pilus assembly protein</fullName>
    </submittedName>
</protein>
<sequence>MRRKNDIKGMSLLELVIVLAIVAILSAYAIPAYQSYIRRGHRSAVCTALYRAAQAVEQMLAERSATGERMKLPSSLNQSPPDTKAVYRLRLQVRNPNNGHYTIEADPVETGPMRDDGCGSYVLDANGQRSNRINGELSVDRVAQCWEGK</sequence>
<dbReference type="Proteomes" id="UP000054051">
    <property type="component" value="Unassembled WGS sequence"/>
</dbReference>
<keyword evidence="2" id="KW-1185">Reference proteome</keyword>
<dbReference type="InterPro" id="IPR045584">
    <property type="entry name" value="Pilin-like"/>
</dbReference>
<proteinExistence type="predicted"/>
<comment type="caution">
    <text evidence="1">The sequence shown here is derived from an EMBL/GenBank/DDBJ whole genome shotgun (WGS) entry which is preliminary data.</text>
</comment>
<organism evidence="1 2">
    <name type="scientific">Candidatus Glomeribacter gigasporarum BEG34</name>
    <dbReference type="NCBI Taxonomy" id="1070319"/>
    <lineage>
        <taxon>Bacteria</taxon>
        <taxon>Pseudomonadati</taxon>
        <taxon>Pseudomonadota</taxon>
        <taxon>Betaproteobacteria</taxon>
        <taxon>Burkholderiales</taxon>
        <taxon>Burkholderiaceae</taxon>
        <taxon>Candidatus Glomeribacter</taxon>
    </lineage>
</organism>
<dbReference type="eggNOG" id="COG4968">
    <property type="taxonomic scope" value="Bacteria"/>
</dbReference>
<reference evidence="1 2" key="1">
    <citation type="submission" date="2011-08" db="EMBL/GenBank/DDBJ databases">
        <title>The genome of the obligate endobacterium of an arbuscular mycorrhizal fungus reveals an interphylum network of nutritional interactions.</title>
        <authorList>
            <person name="Ghignone S."/>
            <person name="Salvioli A."/>
            <person name="Anca I."/>
            <person name="Lumini E."/>
            <person name="Ortu G."/>
            <person name="Petiti L."/>
            <person name="Cruveiller S."/>
            <person name="Bianciotto V."/>
            <person name="Piffanelli P."/>
            <person name="Lanfranco L."/>
            <person name="Bonfante P."/>
        </authorList>
    </citation>
    <scope>NUCLEOTIDE SEQUENCE [LARGE SCALE GENOMIC DNA]</scope>
    <source>
        <strain evidence="1 2">BEG34</strain>
    </source>
</reference>
<dbReference type="Pfam" id="PF16732">
    <property type="entry name" value="ComP_DUS"/>
    <property type="match status" value="1"/>
</dbReference>
<name>G2J8C0_9BURK</name>
<accession>G2J8C0</accession>
<dbReference type="InterPro" id="IPR031982">
    <property type="entry name" value="PilE-like"/>
</dbReference>
<dbReference type="EMBL" id="CAFB01000037">
    <property type="protein sequence ID" value="CCD29017.1"/>
    <property type="molecule type" value="Genomic_DNA"/>
</dbReference>
<dbReference type="SUPFAM" id="SSF54523">
    <property type="entry name" value="Pili subunits"/>
    <property type="match status" value="1"/>
</dbReference>
<dbReference type="Pfam" id="PF07963">
    <property type="entry name" value="N_methyl"/>
    <property type="match status" value="1"/>
</dbReference>
<dbReference type="InterPro" id="IPR012902">
    <property type="entry name" value="N_methyl_site"/>
</dbReference>